<dbReference type="GO" id="GO:0008758">
    <property type="term" value="F:UDP-2,3-diacylglucosamine hydrolase activity"/>
    <property type="evidence" value="ECO:0007669"/>
    <property type="project" value="TreeGrafter"/>
</dbReference>
<feature type="domain" description="Calcineurin-like phosphoesterase" evidence="1">
    <location>
        <begin position="45"/>
        <end position="204"/>
    </location>
</feature>
<dbReference type="STRING" id="363870.NG54_07100"/>
<sequence length="258" mass="29472">MPYFYMLIVIIGIILLIYMLQEAFQNHVLYQTFTFSTFPKEIGSMTFYFISDVHRRKIDKSMIDQMIQTSKPQFVVIGGDLLEKGVPLARIEHNLSLLSKIGPMYFVWGNNDYELQESILKSLFKRHNVYMLRNSSTVLDGTRNSRIMLVGVDDVTTEKEDLEKALEGVTERDFNILVSHNPKIIEQLSSVMQISLVLSGHTHGGQIHIFGFSPYKRGGVKQYDQTTLLISNGYGTTRLPLRLGAKPETHIITIKNHS</sequence>
<dbReference type="GO" id="GO:0009245">
    <property type="term" value="P:lipid A biosynthetic process"/>
    <property type="evidence" value="ECO:0007669"/>
    <property type="project" value="TreeGrafter"/>
</dbReference>
<protein>
    <submittedName>
        <fullName evidence="2">Metallophosphoesterase</fullName>
    </submittedName>
</protein>
<dbReference type="RefSeq" id="WP_025729057.1">
    <property type="nucleotide sequence ID" value="NZ_JAAIWK010000019.1"/>
</dbReference>
<dbReference type="GO" id="GO:0016020">
    <property type="term" value="C:membrane"/>
    <property type="evidence" value="ECO:0007669"/>
    <property type="project" value="GOC"/>
</dbReference>
<gene>
    <name evidence="2" type="ORF">NG54_07100</name>
</gene>
<dbReference type="EMBL" id="JRUN01000016">
    <property type="protein sequence ID" value="KHD85794.1"/>
    <property type="molecule type" value="Genomic_DNA"/>
</dbReference>
<dbReference type="AlphaFoldDB" id="A0A0A6VGR6"/>
<evidence type="ECO:0000313" key="3">
    <source>
        <dbReference type="Proteomes" id="UP000030588"/>
    </source>
</evidence>
<dbReference type="InterPro" id="IPR051158">
    <property type="entry name" value="Metallophosphoesterase_sf"/>
</dbReference>
<name>A0A0A6VGR6_9BACI</name>
<dbReference type="PANTHER" id="PTHR31302">
    <property type="entry name" value="TRANSMEMBRANE PROTEIN WITH METALLOPHOSPHOESTERASE DOMAIN-RELATED"/>
    <property type="match status" value="1"/>
</dbReference>
<proteinExistence type="predicted"/>
<dbReference type="Gene3D" id="3.60.21.10">
    <property type="match status" value="1"/>
</dbReference>
<dbReference type="PANTHER" id="PTHR31302:SF32">
    <property type="entry name" value="PHOSPHOESTERASE"/>
    <property type="match status" value="1"/>
</dbReference>
<dbReference type="SUPFAM" id="SSF56300">
    <property type="entry name" value="Metallo-dependent phosphatases"/>
    <property type="match status" value="1"/>
</dbReference>
<dbReference type="Proteomes" id="UP000030588">
    <property type="component" value="Unassembled WGS sequence"/>
</dbReference>
<evidence type="ECO:0000313" key="2">
    <source>
        <dbReference type="EMBL" id="KHD85794.1"/>
    </source>
</evidence>
<evidence type="ECO:0000259" key="1">
    <source>
        <dbReference type="Pfam" id="PF00149"/>
    </source>
</evidence>
<accession>A0A0A6VGR6</accession>
<dbReference type="InterPro" id="IPR004843">
    <property type="entry name" value="Calcineurin-like_PHP"/>
</dbReference>
<comment type="caution">
    <text evidence="2">The sequence shown here is derived from an EMBL/GenBank/DDBJ whole genome shotgun (WGS) entry which is preliminary data.</text>
</comment>
<dbReference type="InterPro" id="IPR029052">
    <property type="entry name" value="Metallo-depent_PP-like"/>
</dbReference>
<reference evidence="2 3" key="1">
    <citation type="submission" date="2014-10" db="EMBL/GenBank/DDBJ databases">
        <title>Draft genome of phytase producing Bacillus ginsengihumi strain M2.11.</title>
        <authorList>
            <person name="Toymentseva A."/>
            <person name="Boulygina E.A."/>
            <person name="Kazakov S.V."/>
            <person name="Kayumov I."/>
            <person name="Suleimanova A.D."/>
            <person name="Mardanova A.M."/>
            <person name="Maria S.N."/>
            <person name="Sergey M.Y."/>
            <person name="Sharipova M.R."/>
        </authorList>
    </citation>
    <scope>NUCLEOTIDE SEQUENCE [LARGE SCALE GENOMIC DNA]</scope>
    <source>
        <strain evidence="2 3">M2.11</strain>
    </source>
</reference>
<dbReference type="Pfam" id="PF00149">
    <property type="entry name" value="Metallophos"/>
    <property type="match status" value="1"/>
</dbReference>
<organism evidence="2 3">
    <name type="scientific">Heyndrickxia ginsengihumi</name>
    <dbReference type="NCBI Taxonomy" id="363870"/>
    <lineage>
        <taxon>Bacteria</taxon>
        <taxon>Bacillati</taxon>
        <taxon>Bacillota</taxon>
        <taxon>Bacilli</taxon>
        <taxon>Bacillales</taxon>
        <taxon>Bacillaceae</taxon>
        <taxon>Heyndrickxia</taxon>
    </lineage>
</organism>